<dbReference type="AlphaFoldDB" id="A0A174NLT0"/>
<name>A0A174NLT0_9FIRM</name>
<dbReference type="SUPFAM" id="SSF46689">
    <property type="entry name" value="Homeodomain-like"/>
    <property type="match status" value="2"/>
</dbReference>
<dbReference type="Pfam" id="PF12833">
    <property type="entry name" value="HTH_18"/>
    <property type="match status" value="1"/>
</dbReference>
<dbReference type="GO" id="GO:0043565">
    <property type="term" value="F:sequence-specific DNA binding"/>
    <property type="evidence" value="ECO:0007669"/>
    <property type="project" value="InterPro"/>
</dbReference>
<dbReference type="Pfam" id="PF00072">
    <property type="entry name" value="Response_reg"/>
    <property type="match status" value="1"/>
</dbReference>
<gene>
    <name evidence="10" type="ORF">ERS852498_03133</name>
    <name evidence="11" type="ORF">JTJ23_14150</name>
</gene>
<dbReference type="GeneID" id="79856138"/>
<evidence type="ECO:0000313" key="11">
    <source>
        <dbReference type="EMBL" id="MBN2954694.1"/>
    </source>
</evidence>
<proteinExistence type="predicted"/>
<evidence type="ECO:0000256" key="6">
    <source>
        <dbReference type="PROSITE-ProRule" id="PRU00169"/>
    </source>
</evidence>
<feature type="domain" description="HTH araC/xylS-type" evidence="8">
    <location>
        <begin position="371"/>
        <end position="469"/>
    </location>
</feature>
<dbReference type="GO" id="GO:0000160">
    <property type="term" value="P:phosphorelay signal transduction system"/>
    <property type="evidence" value="ECO:0007669"/>
    <property type="project" value="InterPro"/>
</dbReference>
<reference evidence="10 12" key="1">
    <citation type="submission" date="2015-09" db="EMBL/GenBank/DDBJ databases">
        <authorList>
            <consortium name="Pathogen Informatics"/>
        </authorList>
    </citation>
    <scope>NUCLEOTIDE SEQUENCE [LARGE SCALE GENOMIC DNA]</scope>
    <source>
        <strain evidence="10 12">2789STDY5834885</strain>
    </source>
</reference>
<dbReference type="SUPFAM" id="SSF52172">
    <property type="entry name" value="CheY-like"/>
    <property type="match status" value="1"/>
</dbReference>
<evidence type="ECO:0000256" key="1">
    <source>
        <dbReference type="ARBA" id="ARBA00018672"/>
    </source>
</evidence>
<evidence type="ECO:0000259" key="8">
    <source>
        <dbReference type="PROSITE" id="PS01124"/>
    </source>
</evidence>
<evidence type="ECO:0000313" key="13">
    <source>
        <dbReference type="Proteomes" id="UP000737612"/>
    </source>
</evidence>
<keyword evidence="6" id="KW-0597">Phosphoprotein</keyword>
<evidence type="ECO:0000256" key="5">
    <source>
        <dbReference type="ARBA" id="ARBA00024867"/>
    </source>
</evidence>
<keyword evidence="4" id="KW-0804">Transcription</keyword>
<reference evidence="11" key="2">
    <citation type="submission" date="2021-02" db="EMBL/GenBank/DDBJ databases">
        <title>Metagenome-assembled genomes from human diarrheal sample B26.</title>
        <authorList>
            <person name="Ateba T.P."/>
            <person name="Alayande K.A."/>
            <person name="Mwanza M."/>
        </authorList>
    </citation>
    <scope>NUCLEOTIDE SEQUENCE</scope>
    <source>
        <strain evidence="11">06WH</strain>
    </source>
</reference>
<dbReference type="InterPro" id="IPR009057">
    <property type="entry name" value="Homeodomain-like_sf"/>
</dbReference>
<dbReference type="SMART" id="SM00342">
    <property type="entry name" value="HTH_ARAC"/>
    <property type="match status" value="1"/>
</dbReference>
<dbReference type="RefSeq" id="WP_055218831.1">
    <property type="nucleotide sequence ID" value="NZ_CABJFB010000010.1"/>
</dbReference>
<dbReference type="PANTHER" id="PTHR43280">
    <property type="entry name" value="ARAC-FAMILY TRANSCRIPTIONAL REGULATOR"/>
    <property type="match status" value="1"/>
</dbReference>
<dbReference type="PROSITE" id="PS50110">
    <property type="entry name" value="RESPONSE_REGULATORY"/>
    <property type="match status" value="1"/>
</dbReference>
<feature type="modified residue" description="4-aspartylphosphate" evidence="6">
    <location>
        <position position="55"/>
    </location>
</feature>
<evidence type="ECO:0000259" key="9">
    <source>
        <dbReference type="PROSITE" id="PS50110"/>
    </source>
</evidence>
<dbReference type="Proteomes" id="UP000095709">
    <property type="component" value="Unassembled WGS sequence"/>
</dbReference>
<evidence type="ECO:0000313" key="10">
    <source>
        <dbReference type="EMBL" id="CUP91496.1"/>
    </source>
</evidence>
<comment type="function">
    <text evidence="5">May play the central regulatory role in sporulation. It may be an element of the effector pathway responsible for the activation of sporulation genes in response to nutritional stress. Spo0A may act in concert with spo0H (a sigma factor) to control the expression of some genes that are critical to the sporulation process.</text>
</comment>
<dbReference type="PROSITE" id="PS01124">
    <property type="entry name" value="HTH_ARAC_FAMILY_2"/>
    <property type="match status" value="1"/>
</dbReference>
<keyword evidence="7" id="KW-0175">Coiled coil</keyword>
<evidence type="ECO:0000313" key="12">
    <source>
        <dbReference type="Proteomes" id="UP000095709"/>
    </source>
</evidence>
<organism evidence="11 13">
    <name type="scientific">Fusicatenibacter saccharivorans</name>
    <dbReference type="NCBI Taxonomy" id="1150298"/>
    <lineage>
        <taxon>Bacteria</taxon>
        <taxon>Bacillati</taxon>
        <taxon>Bacillota</taxon>
        <taxon>Clostridia</taxon>
        <taxon>Lachnospirales</taxon>
        <taxon>Lachnospiraceae</taxon>
        <taxon>Fusicatenibacter</taxon>
    </lineage>
</organism>
<accession>A0A174NLT0</accession>
<dbReference type="EMBL" id="CZAL01000022">
    <property type="protein sequence ID" value="CUP91496.1"/>
    <property type="molecule type" value="Genomic_DNA"/>
</dbReference>
<dbReference type="Gene3D" id="1.10.10.60">
    <property type="entry name" value="Homeodomain-like"/>
    <property type="match status" value="2"/>
</dbReference>
<evidence type="ECO:0000256" key="3">
    <source>
        <dbReference type="ARBA" id="ARBA00023125"/>
    </source>
</evidence>
<dbReference type="Gene3D" id="3.40.50.2300">
    <property type="match status" value="1"/>
</dbReference>
<dbReference type="CDD" id="cd17536">
    <property type="entry name" value="REC_YesN-like"/>
    <property type="match status" value="1"/>
</dbReference>
<feature type="domain" description="Response regulatory" evidence="9">
    <location>
        <begin position="3"/>
        <end position="120"/>
    </location>
</feature>
<dbReference type="InterPro" id="IPR001789">
    <property type="entry name" value="Sig_transdc_resp-reg_receiver"/>
</dbReference>
<dbReference type="PANTHER" id="PTHR43280:SF28">
    <property type="entry name" value="HTH-TYPE TRANSCRIPTIONAL ACTIVATOR RHAS"/>
    <property type="match status" value="1"/>
</dbReference>
<dbReference type="EMBL" id="JAFHBD010000068">
    <property type="protein sequence ID" value="MBN2954694.1"/>
    <property type="molecule type" value="Genomic_DNA"/>
</dbReference>
<dbReference type="GO" id="GO:0003700">
    <property type="term" value="F:DNA-binding transcription factor activity"/>
    <property type="evidence" value="ECO:0007669"/>
    <property type="project" value="InterPro"/>
</dbReference>
<evidence type="ECO:0000256" key="7">
    <source>
        <dbReference type="SAM" id="Coils"/>
    </source>
</evidence>
<dbReference type="SMART" id="SM00448">
    <property type="entry name" value="REC"/>
    <property type="match status" value="1"/>
</dbReference>
<feature type="coiled-coil region" evidence="7">
    <location>
        <begin position="109"/>
        <end position="136"/>
    </location>
</feature>
<dbReference type="Proteomes" id="UP000737612">
    <property type="component" value="Unassembled WGS sequence"/>
</dbReference>
<dbReference type="InterPro" id="IPR011006">
    <property type="entry name" value="CheY-like_superfamily"/>
</dbReference>
<evidence type="ECO:0000256" key="4">
    <source>
        <dbReference type="ARBA" id="ARBA00023163"/>
    </source>
</evidence>
<protein>
    <recommendedName>
        <fullName evidence="1">Stage 0 sporulation protein A homolog</fullName>
    </recommendedName>
</protein>
<evidence type="ECO:0000256" key="2">
    <source>
        <dbReference type="ARBA" id="ARBA00023015"/>
    </source>
</evidence>
<dbReference type="OrthoDB" id="2990361at2"/>
<dbReference type="STRING" id="1150298.ERS852406_02773"/>
<dbReference type="InterPro" id="IPR018060">
    <property type="entry name" value="HTH_AraC"/>
</dbReference>
<keyword evidence="2" id="KW-0805">Transcription regulation</keyword>
<keyword evidence="3" id="KW-0238">DNA-binding</keyword>
<sequence length="482" mass="56597">MNTLLVVEDEKLIRQGIVAMIRRSSVPVEEILECRNGEEALEILRKQRVDVMFTDIRMPKMDGLTLVNKMEELSQKPVVIVLSGYDEFSYAVEMMKHGVRDYILKPIKRETIEQLLENLERELSETRETEEEEERCFLNQLRYLMMNAEMAEEKEWMDMESRIRRHIGNDSFRILLTSKANGERFSKCSGILLEGVEGGVLYLLPEPEAERIMKEKDERFCLGVGKEHRSVMEIPEAYQEALLAREMAFIQKNPVEEYQKKCFEEKPELAQFQEKFILQVPTDRADTVLRKMRNWYFEAAHQRVSPYQLLTVTEAICKELDLFYRMPEKQEKCPRPLQYRDADLFLDAFEEWIHVYRESLKSQTAGKEKMEEAISYIRENYAKDLNMAMVSNHICMNYSLFSAAFKEHTGVNFVNYLKEIRIAEAKRLLIQTEDKITEIAKQVGFENDKHFMKSFKTACGVSPSEFRKDYKMVSNGKGGQDE</sequence>
<dbReference type="PRINTS" id="PR00032">
    <property type="entry name" value="HTHARAC"/>
</dbReference>
<dbReference type="InterPro" id="IPR020449">
    <property type="entry name" value="Tscrpt_reg_AraC-type_HTH"/>
</dbReference>